<protein>
    <submittedName>
        <fullName evidence="3">Oidioi.mRNA.OKI2018_I69.chr2.g4421.t1.cds</fullName>
    </submittedName>
</protein>
<proteinExistence type="predicted"/>
<feature type="region of interest" description="Disordered" evidence="2">
    <location>
        <begin position="1"/>
        <end position="20"/>
    </location>
</feature>
<accession>A0ABN7SWW2</accession>
<reference evidence="3 4" key="1">
    <citation type="submission" date="2021-04" db="EMBL/GenBank/DDBJ databases">
        <authorList>
            <person name="Bliznina A."/>
        </authorList>
    </citation>
    <scope>NUCLEOTIDE SEQUENCE [LARGE SCALE GENOMIC DNA]</scope>
</reference>
<dbReference type="EMBL" id="OU015567">
    <property type="protein sequence ID" value="CAG5109955.1"/>
    <property type="molecule type" value="Genomic_DNA"/>
</dbReference>
<keyword evidence="4" id="KW-1185">Reference proteome</keyword>
<evidence type="ECO:0000313" key="4">
    <source>
        <dbReference type="Proteomes" id="UP001158576"/>
    </source>
</evidence>
<feature type="compositionally biased region" description="Polar residues" evidence="2">
    <location>
        <begin position="1"/>
        <end position="17"/>
    </location>
</feature>
<keyword evidence="1" id="KW-0175">Coiled coil</keyword>
<evidence type="ECO:0000256" key="1">
    <source>
        <dbReference type="SAM" id="Coils"/>
    </source>
</evidence>
<evidence type="ECO:0000256" key="2">
    <source>
        <dbReference type="SAM" id="MobiDB-lite"/>
    </source>
</evidence>
<evidence type="ECO:0000313" key="3">
    <source>
        <dbReference type="EMBL" id="CAG5109955.1"/>
    </source>
</evidence>
<gene>
    <name evidence="3" type="ORF">OKIOD_LOCUS13186</name>
</gene>
<organism evidence="3 4">
    <name type="scientific">Oikopleura dioica</name>
    <name type="common">Tunicate</name>
    <dbReference type="NCBI Taxonomy" id="34765"/>
    <lineage>
        <taxon>Eukaryota</taxon>
        <taxon>Metazoa</taxon>
        <taxon>Chordata</taxon>
        <taxon>Tunicata</taxon>
        <taxon>Appendicularia</taxon>
        <taxon>Copelata</taxon>
        <taxon>Oikopleuridae</taxon>
        <taxon>Oikopleura</taxon>
    </lineage>
</organism>
<name>A0ABN7SWW2_OIKDI</name>
<sequence length="217" mass="25179">MRTSIQKKQIVKSSGNEISRPRKYSKAFIEINDEIKLTKTEEDFGNPFCEKILDAETCFLSQESKSKWTLTVKHAEKTYKLKPSKETDPVLVDRILEILQAKKIEFLKKSAEEAESLIKSQVKNQLQKRQHELEVLVPIAENLERDSEKFEKTTKIVKQKKKHPFLFKIKRALLCGYPKEGFGRRAENNEEEDIDKAFESFRRKTIATAASFASPIK</sequence>
<dbReference type="Proteomes" id="UP001158576">
    <property type="component" value="Chromosome 2"/>
</dbReference>
<feature type="coiled-coil region" evidence="1">
    <location>
        <begin position="104"/>
        <end position="160"/>
    </location>
</feature>